<dbReference type="AlphaFoldDB" id="A0A100Y8G3"/>
<dbReference type="SUPFAM" id="SSF52518">
    <property type="entry name" value="Thiamin diphosphate-binding fold (THDP-binding)"/>
    <property type="match status" value="2"/>
</dbReference>
<evidence type="ECO:0000256" key="1">
    <source>
        <dbReference type="ARBA" id="ARBA00007812"/>
    </source>
</evidence>
<dbReference type="Proteomes" id="UP000054011">
    <property type="component" value="Unassembled WGS sequence"/>
</dbReference>
<dbReference type="InterPro" id="IPR047211">
    <property type="entry name" value="POXB-like"/>
</dbReference>
<dbReference type="Gene3D" id="3.40.50.970">
    <property type="match status" value="2"/>
</dbReference>
<evidence type="ECO:0000313" key="8">
    <source>
        <dbReference type="Proteomes" id="UP000054011"/>
    </source>
</evidence>
<evidence type="ECO:0000256" key="2">
    <source>
        <dbReference type="ARBA" id="ARBA00023052"/>
    </source>
</evidence>
<dbReference type="Pfam" id="PF02775">
    <property type="entry name" value="TPP_enzyme_C"/>
    <property type="match status" value="1"/>
</dbReference>
<name>A0A100Y8G3_9ACTN</name>
<dbReference type="PANTHER" id="PTHR42981">
    <property type="entry name" value="PYRUVATE DEHYDROGENASE [UBIQUINONE]"/>
    <property type="match status" value="1"/>
</dbReference>
<evidence type="ECO:0000259" key="6">
    <source>
        <dbReference type="Pfam" id="PF02776"/>
    </source>
</evidence>
<dbReference type="InterPro" id="IPR012001">
    <property type="entry name" value="Thiamin_PyroP_enz_TPP-bd_dom"/>
</dbReference>
<dbReference type="CDD" id="cd02014">
    <property type="entry name" value="TPP_POX"/>
    <property type="match status" value="1"/>
</dbReference>
<evidence type="ECO:0000313" key="7">
    <source>
        <dbReference type="EMBL" id="KUH39602.1"/>
    </source>
</evidence>
<dbReference type="PANTHER" id="PTHR42981:SF2">
    <property type="entry name" value="PYRUVATE DEHYDROGENASE [UBIQUINONE]"/>
    <property type="match status" value="1"/>
</dbReference>
<keyword evidence="8" id="KW-1185">Reference proteome</keyword>
<comment type="caution">
    <text evidence="7">The sequence shown here is derived from an EMBL/GenBank/DDBJ whole genome shotgun (WGS) entry which is preliminary data.</text>
</comment>
<dbReference type="PROSITE" id="PS00187">
    <property type="entry name" value="TPP_ENZYMES"/>
    <property type="match status" value="1"/>
</dbReference>
<feature type="domain" description="Thiamine pyrophosphate enzyme TPP-binding" evidence="5">
    <location>
        <begin position="388"/>
        <end position="544"/>
    </location>
</feature>
<dbReference type="STRING" id="936756.ATE80_06620"/>
<sequence length="601" mass="65004">MTSVADFVLERVRGWGVERVYGYPGDGISGLLGAFDRAEAGPEFIQARHEEAAAFMACGHAKFTSEVGCCIATSGPGAIHLLNGLYDAKLDHQPVVAIVGQQKRMSLGSSYQQEIALERLFADVSEYCQMIVHPGQARHVVDRAFKTALTTRSVATIIIPGDVQEEDAQPSPPKEHGSVFSSIGWSRPRVLPDEEELRRAADVLNEGSKVAMVIGQGAAGAEAEVMETAELLGAGVAKALLGREVLPDDLPYVTGPIGLLGSTASDDMIRGCDTLLMVGTSFPYAEWLPDEGQARGVEIDIDGRMIGMRYPMEAHLVGDATETLRALIPLLRRKEDRGWREKVEEGVEEWRRVCDRRAAQSFDGRINPQAVIAELSARLPDGCLLTADSGSATNWWARHLDLRQGMHASLSGTLATMGPATPYAIAARFAHPDRPVIAIIGDGAFQMNGMNEMITVKRYADRLAGGPPLIFCVFNNQDLNQVTWEQRALTGDPKFPGSQDLPDVPYARYAELLGLKGVYCDDPEEVGNAWDAALRSDRPVVLEFRVDADIAPIPPHVPFEQGKKTAKATLRDPDGAALVTRGVRQKLASITGRFGGRGGSA</sequence>
<protein>
    <submittedName>
        <fullName evidence="7">Thiamine pyrophosphate-binding protein</fullName>
    </submittedName>
</protein>
<dbReference type="InterPro" id="IPR029061">
    <property type="entry name" value="THDP-binding"/>
</dbReference>
<dbReference type="CDD" id="cd07039">
    <property type="entry name" value="TPP_PYR_POX"/>
    <property type="match status" value="1"/>
</dbReference>
<feature type="domain" description="Thiamine pyrophosphate enzyme N-terminal TPP-binding" evidence="6">
    <location>
        <begin position="3"/>
        <end position="115"/>
    </location>
</feature>
<dbReference type="InterPro" id="IPR047212">
    <property type="entry name" value="TPP_POXB-like"/>
</dbReference>
<evidence type="ECO:0000256" key="3">
    <source>
        <dbReference type="RuleBase" id="RU362132"/>
    </source>
</evidence>
<proteinExistence type="inferred from homology"/>
<accession>A0A100Y8G3</accession>
<dbReference type="NCBIfam" id="NF006129">
    <property type="entry name" value="PRK08273.1"/>
    <property type="match status" value="1"/>
</dbReference>
<keyword evidence="2 3" id="KW-0786">Thiamine pyrophosphate</keyword>
<dbReference type="GO" id="GO:0030976">
    <property type="term" value="F:thiamine pyrophosphate binding"/>
    <property type="evidence" value="ECO:0007669"/>
    <property type="project" value="InterPro"/>
</dbReference>
<dbReference type="RefSeq" id="WP_058941192.1">
    <property type="nucleotide sequence ID" value="NZ_LNSV01000010.1"/>
</dbReference>
<dbReference type="InterPro" id="IPR000399">
    <property type="entry name" value="TPP-bd_CS"/>
</dbReference>
<dbReference type="OrthoDB" id="4959782at2"/>
<evidence type="ECO:0000259" key="5">
    <source>
        <dbReference type="Pfam" id="PF02775"/>
    </source>
</evidence>
<feature type="domain" description="Thiamine pyrophosphate enzyme central" evidence="4">
    <location>
        <begin position="197"/>
        <end position="327"/>
    </location>
</feature>
<dbReference type="Pfam" id="PF02776">
    <property type="entry name" value="TPP_enzyme_N"/>
    <property type="match status" value="1"/>
</dbReference>
<organism evidence="7 8">
    <name type="scientific">Streptomyces kanasensis</name>
    <dbReference type="NCBI Taxonomy" id="936756"/>
    <lineage>
        <taxon>Bacteria</taxon>
        <taxon>Bacillati</taxon>
        <taxon>Actinomycetota</taxon>
        <taxon>Actinomycetes</taxon>
        <taxon>Kitasatosporales</taxon>
        <taxon>Streptomycetaceae</taxon>
        <taxon>Streptomyces</taxon>
    </lineage>
</organism>
<dbReference type="SUPFAM" id="SSF52467">
    <property type="entry name" value="DHS-like NAD/FAD-binding domain"/>
    <property type="match status" value="1"/>
</dbReference>
<dbReference type="InterPro" id="IPR012000">
    <property type="entry name" value="Thiamin_PyroP_enz_cen_dom"/>
</dbReference>
<dbReference type="Gene3D" id="3.40.50.1220">
    <property type="entry name" value="TPP-binding domain"/>
    <property type="match status" value="1"/>
</dbReference>
<dbReference type="InterPro" id="IPR029035">
    <property type="entry name" value="DHS-like_NAD/FAD-binding_dom"/>
</dbReference>
<dbReference type="GO" id="GO:0003824">
    <property type="term" value="F:catalytic activity"/>
    <property type="evidence" value="ECO:0007669"/>
    <property type="project" value="InterPro"/>
</dbReference>
<comment type="similarity">
    <text evidence="1 3">Belongs to the TPP enzyme family.</text>
</comment>
<dbReference type="InterPro" id="IPR047210">
    <property type="entry name" value="TPP_PYR_POXB-like"/>
</dbReference>
<dbReference type="Pfam" id="PF00205">
    <property type="entry name" value="TPP_enzyme_M"/>
    <property type="match status" value="1"/>
</dbReference>
<gene>
    <name evidence="7" type="ORF">ATE80_06620</name>
</gene>
<evidence type="ECO:0000259" key="4">
    <source>
        <dbReference type="Pfam" id="PF00205"/>
    </source>
</evidence>
<reference evidence="7 8" key="1">
    <citation type="submission" date="2015-11" db="EMBL/GenBank/DDBJ databases">
        <title>Genome-wide analysis reveals the secondary metabolome in Streptomyces kanasensis ZX01.</title>
        <authorList>
            <person name="Zhang G."/>
            <person name="Han L."/>
            <person name="Feng J."/>
            <person name="Zhang X."/>
        </authorList>
    </citation>
    <scope>NUCLEOTIDE SEQUENCE [LARGE SCALE GENOMIC DNA]</scope>
    <source>
        <strain evidence="7 8">ZX01</strain>
    </source>
</reference>
<dbReference type="EMBL" id="LNSV01000010">
    <property type="protein sequence ID" value="KUH39602.1"/>
    <property type="molecule type" value="Genomic_DNA"/>
</dbReference>
<dbReference type="GO" id="GO:0000287">
    <property type="term" value="F:magnesium ion binding"/>
    <property type="evidence" value="ECO:0007669"/>
    <property type="project" value="InterPro"/>
</dbReference>
<dbReference type="InterPro" id="IPR011766">
    <property type="entry name" value="TPP_enzyme_TPP-bd"/>
</dbReference>